<evidence type="ECO:0000256" key="6">
    <source>
        <dbReference type="RuleBase" id="RU363076"/>
    </source>
</evidence>
<dbReference type="AlphaFoldDB" id="A0A8B2NTI0"/>
<evidence type="ECO:0000256" key="5">
    <source>
        <dbReference type="ARBA" id="ARBA00023136"/>
    </source>
</evidence>
<proteinExistence type="inferred from homology"/>
<keyword evidence="6" id="KW-1003">Cell membrane</keyword>
<feature type="compositionally biased region" description="Basic and acidic residues" evidence="7">
    <location>
        <begin position="236"/>
        <end position="249"/>
    </location>
</feature>
<dbReference type="EMBL" id="QHHQ01000005">
    <property type="protein sequence ID" value="RAH99569.1"/>
    <property type="molecule type" value="Genomic_DNA"/>
</dbReference>
<comment type="caution">
    <text evidence="8">The sequence shown here is derived from an EMBL/GenBank/DDBJ whole genome shotgun (WGS) entry which is preliminary data.</text>
</comment>
<reference evidence="8 9" key="1">
    <citation type="submission" date="2018-05" db="EMBL/GenBank/DDBJ databases">
        <title>Acuticoccus sediminis sp. nov., isolated from deep-sea sediment of Indian Ocean.</title>
        <authorList>
            <person name="Liu X."/>
            <person name="Lai Q."/>
            <person name="Du Y."/>
            <person name="Sun F."/>
            <person name="Zhang X."/>
            <person name="Wang S."/>
            <person name="Shao Z."/>
        </authorList>
    </citation>
    <scope>NUCLEOTIDE SEQUENCE [LARGE SCALE GENOMIC DNA]</scope>
    <source>
        <strain evidence="8 9">PTG4-2</strain>
    </source>
</reference>
<evidence type="ECO:0000256" key="4">
    <source>
        <dbReference type="ARBA" id="ARBA00022989"/>
    </source>
</evidence>
<gene>
    <name evidence="8" type="ORF">DLJ53_22285</name>
</gene>
<keyword evidence="5 6" id="KW-0472">Membrane</keyword>
<dbReference type="Pfam" id="PF02104">
    <property type="entry name" value="SURF1"/>
    <property type="match status" value="1"/>
</dbReference>
<dbReference type="PANTHER" id="PTHR23427:SF2">
    <property type="entry name" value="SURFEIT LOCUS PROTEIN 1"/>
    <property type="match status" value="1"/>
</dbReference>
<evidence type="ECO:0000256" key="1">
    <source>
        <dbReference type="ARBA" id="ARBA00004370"/>
    </source>
</evidence>
<dbReference type="PANTHER" id="PTHR23427">
    <property type="entry name" value="SURFEIT LOCUS PROTEIN"/>
    <property type="match status" value="1"/>
</dbReference>
<keyword evidence="3 6" id="KW-0812">Transmembrane</keyword>
<dbReference type="PROSITE" id="PS50895">
    <property type="entry name" value="SURF1"/>
    <property type="match status" value="1"/>
</dbReference>
<evidence type="ECO:0000256" key="2">
    <source>
        <dbReference type="ARBA" id="ARBA00007165"/>
    </source>
</evidence>
<protein>
    <recommendedName>
        <fullName evidence="6">SURF1-like protein</fullName>
    </recommendedName>
</protein>
<evidence type="ECO:0000313" key="8">
    <source>
        <dbReference type="EMBL" id="RAH99569.1"/>
    </source>
</evidence>
<keyword evidence="4 6" id="KW-1133">Transmembrane helix</keyword>
<dbReference type="CDD" id="cd06662">
    <property type="entry name" value="SURF1"/>
    <property type="match status" value="1"/>
</dbReference>
<organism evidence="8 9">
    <name type="scientific">Acuticoccus sediminis</name>
    <dbReference type="NCBI Taxonomy" id="2184697"/>
    <lineage>
        <taxon>Bacteria</taxon>
        <taxon>Pseudomonadati</taxon>
        <taxon>Pseudomonadota</taxon>
        <taxon>Alphaproteobacteria</taxon>
        <taxon>Hyphomicrobiales</taxon>
        <taxon>Amorphaceae</taxon>
        <taxon>Acuticoccus</taxon>
    </lineage>
</organism>
<feature type="region of interest" description="Disordered" evidence="7">
    <location>
        <begin position="222"/>
        <end position="249"/>
    </location>
</feature>
<evidence type="ECO:0000256" key="3">
    <source>
        <dbReference type="ARBA" id="ARBA00022692"/>
    </source>
</evidence>
<sequence length="249" mass="25942">MGFAAFATVVFVCLGVWQLQRREWKLDLIARVDARLAAAPVAAPGPDGWAGITADGDAYRRVTATGTYETGHDTLVQAVTELGPGSWVLTPLATAEGFTVLVNRGFAPPDRRTPADIAPPEGPVTVTGLLRVTEPGGAFLRSNDPDAGRWYSRDTAAIATAGGLGAVAPYFIDADADAPGEVPVGGLTVVQFRNSHLVYALTWFALALTSIAITALGLRRERGPSEAGRSGTARSESGRGDTKRVAVGG</sequence>
<feature type="transmembrane region" description="Helical" evidence="6">
    <location>
        <begin position="197"/>
        <end position="218"/>
    </location>
</feature>
<dbReference type="InterPro" id="IPR045214">
    <property type="entry name" value="Surf1/Surf4"/>
</dbReference>
<dbReference type="Proteomes" id="UP000249590">
    <property type="component" value="Unassembled WGS sequence"/>
</dbReference>
<evidence type="ECO:0000313" key="9">
    <source>
        <dbReference type="Proteomes" id="UP000249590"/>
    </source>
</evidence>
<name>A0A8B2NTI0_9HYPH</name>
<evidence type="ECO:0000256" key="7">
    <source>
        <dbReference type="SAM" id="MobiDB-lite"/>
    </source>
</evidence>
<dbReference type="InterPro" id="IPR002994">
    <property type="entry name" value="Surf1/Shy1"/>
</dbReference>
<dbReference type="OrthoDB" id="6079986at2"/>
<keyword evidence="9" id="KW-1185">Reference proteome</keyword>
<dbReference type="GO" id="GO:0005886">
    <property type="term" value="C:plasma membrane"/>
    <property type="evidence" value="ECO:0007669"/>
    <property type="project" value="UniProtKB-SubCell"/>
</dbReference>
<comment type="subcellular location">
    <subcellularLocation>
        <location evidence="6">Cell membrane</location>
        <topology evidence="6">Multi-pass membrane protein</topology>
    </subcellularLocation>
    <subcellularLocation>
        <location evidence="1">Membrane</location>
    </subcellularLocation>
</comment>
<comment type="similarity">
    <text evidence="2 6">Belongs to the SURF1 family.</text>
</comment>
<comment type="caution">
    <text evidence="6">Lacks conserved residue(s) required for the propagation of feature annotation.</text>
</comment>
<accession>A0A8B2NTI0</accession>